<dbReference type="EMBL" id="JXJN01001395">
    <property type="status" value="NOT_ANNOTATED_CDS"/>
    <property type="molecule type" value="Genomic_DNA"/>
</dbReference>
<feature type="region of interest" description="Disordered" evidence="1">
    <location>
        <begin position="261"/>
        <end position="288"/>
    </location>
</feature>
<evidence type="ECO:0000313" key="2">
    <source>
        <dbReference type="EnsemblMetazoa" id="GPPI003879-PA"/>
    </source>
</evidence>
<name>A0A1B0APG4_9MUSC</name>
<feature type="region of interest" description="Disordered" evidence="1">
    <location>
        <begin position="1"/>
        <end position="69"/>
    </location>
</feature>
<accession>A0A1B0APG4</accession>
<sequence>MIDNVPVYSGANNTTSSSQQGSHEYGNFLKRKNLESETITGDRINSEKNNNNNHDSFQQQDLSDSQQNWKKRHLDNGATTLTTYENQPIFYSQTISETKKSAILTSAESGDGTIRLACDGDGDGDSYNIMTNSNFINDFLTYDANLLVPVTRNGSLTESLISSEESIFTTSPSTICVNTTAQFEDTADHWQASDLLELDHRYNSSLQTEITQLNPTLSLKNAELPLNNLNNDSDKAREAITFTTTQVNSNNNNNNNNFLIPARPESQHSRLPSTTVGKNRTNFMTSHRDNETDFEDKNLLCSIKASKKFEELVMEVTSEIDGNDMTITENAIIDESSIRSAKKPPFTYTELIEYALEDKGELTVSGIYQWIS</sequence>
<dbReference type="VEuPathDB" id="VectorBase:GPPI003879"/>
<dbReference type="EnsemblMetazoa" id="GPPI003879-RA">
    <property type="protein sequence ID" value="GPPI003879-PA"/>
    <property type="gene ID" value="GPPI003879"/>
</dbReference>
<dbReference type="AlphaFoldDB" id="A0A1B0APG4"/>
<reference evidence="2" key="2">
    <citation type="submission" date="2020-05" db="UniProtKB">
        <authorList>
            <consortium name="EnsemblMetazoa"/>
        </authorList>
    </citation>
    <scope>IDENTIFICATION</scope>
    <source>
        <strain evidence="2">IAEA</strain>
    </source>
</reference>
<evidence type="ECO:0008006" key="4">
    <source>
        <dbReference type="Google" id="ProtNLM"/>
    </source>
</evidence>
<organism evidence="2 3">
    <name type="scientific">Glossina palpalis gambiensis</name>
    <dbReference type="NCBI Taxonomy" id="67801"/>
    <lineage>
        <taxon>Eukaryota</taxon>
        <taxon>Metazoa</taxon>
        <taxon>Ecdysozoa</taxon>
        <taxon>Arthropoda</taxon>
        <taxon>Hexapoda</taxon>
        <taxon>Insecta</taxon>
        <taxon>Pterygota</taxon>
        <taxon>Neoptera</taxon>
        <taxon>Endopterygota</taxon>
        <taxon>Diptera</taxon>
        <taxon>Brachycera</taxon>
        <taxon>Muscomorpha</taxon>
        <taxon>Hippoboscoidea</taxon>
        <taxon>Glossinidae</taxon>
        <taxon>Glossina</taxon>
    </lineage>
</organism>
<dbReference type="STRING" id="67801.A0A1B0APG4"/>
<feature type="compositionally biased region" description="Polar residues" evidence="1">
    <location>
        <begin position="10"/>
        <end position="22"/>
    </location>
</feature>
<dbReference type="Proteomes" id="UP000092460">
    <property type="component" value="Unassembled WGS sequence"/>
</dbReference>
<feature type="compositionally biased region" description="Polar residues" evidence="1">
    <location>
        <begin position="269"/>
        <end position="285"/>
    </location>
</feature>
<feature type="compositionally biased region" description="Low complexity" evidence="1">
    <location>
        <begin position="49"/>
        <end position="67"/>
    </location>
</feature>
<proteinExistence type="predicted"/>
<evidence type="ECO:0000313" key="3">
    <source>
        <dbReference type="Proteomes" id="UP000092460"/>
    </source>
</evidence>
<evidence type="ECO:0000256" key="1">
    <source>
        <dbReference type="SAM" id="MobiDB-lite"/>
    </source>
</evidence>
<reference evidence="3" key="1">
    <citation type="submission" date="2015-01" db="EMBL/GenBank/DDBJ databases">
        <authorList>
            <person name="Aksoy S."/>
            <person name="Warren W."/>
            <person name="Wilson R.K."/>
        </authorList>
    </citation>
    <scope>NUCLEOTIDE SEQUENCE [LARGE SCALE GENOMIC DNA]</scope>
    <source>
        <strain evidence="3">IAEA</strain>
    </source>
</reference>
<protein>
    <recommendedName>
        <fullName evidence="4">Fork-head domain-containing protein</fullName>
    </recommendedName>
</protein>
<keyword evidence="3" id="KW-1185">Reference proteome</keyword>